<protein>
    <submittedName>
        <fullName evidence="1">Uncharacterized protein</fullName>
    </submittedName>
</protein>
<reference evidence="1 2" key="1">
    <citation type="journal article" date="2018" name="Science">
        <title>The opium poppy genome and morphinan production.</title>
        <authorList>
            <person name="Guo L."/>
            <person name="Winzer T."/>
            <person name="Yang X."/>
            <person name="Li Y."/>
            <person name="Ning Z."/>
            <person name="He Z."/>
            <person name="Teodor R."/>
            <person name="Lu Y."/>
            <person name="Bowser T.A."/>
            <person name="Graham I.A."/>
            <person name="Ye K."/>
        </authorList>
    </citation>
    <scope>NUCLEOTIDE SEQUENCE [LARGE SCALE GENOMIC DNA]</scope>
    <source>
        <strain evidence="2">cv. HN1</strain>
        <tissue evidence="1">Leaves</tissue>
    </source>
</reference>
<keyword evidence="2" id="KW-1185">Reference proteome</keyword>
<evidence type="ECO:0000313" key="1">
    <source>
        <dbReference type="EMBL" id="RZC56211.1"/>
    </source>
</evidence>
<name>A0A4Y7J8E9_PAPSO</name>
<sequence length="109" mass="12259">MLQLPFLREYLTGRSVFKIIGVVSSENELLECAEVEHIQVRIRSKPELEILQEKVDEFLGTHKKQEEKVLSSKWKAAPVNIHALQHVLVETKDGLKLLKTAIAKAGSTG</sequence>
<dbReference type="EMBL" id="CM010717">
    <property type="protein sequence ID" value="RZC56211.1"/>
    <property type="molecule type" value="Genomic_DNA"/>
</dbReference>
<dbReference type="AlphaFoldDB" id="A0A4Y7J8E9"/>
<evidence type="ECO:0000313" key="2">
    <source>
        <dbReference type="Proteomes" id="UP000316621"/>
    </source>
</evidence>
<dbReference type="Proteomes" id="UP000316621">
    <property type="component" value="Chromosome 3"/>
</dbReference>
<proteinExistence type="predicted"/>
<organism evidence="1 2">
    <name type="scientific">Papaver somniferum</name>
    <name type="common">Opium poppy</name>
    <dbReference type="NCBI Taxonomy" id="3469"/>
    <lineage>
        <taxon>Eukaryota</taxon>
        <taxon>Viridiplantae</taxon>
        <taxon>Streptophyta</taxon>
        <taxon>Embryophyta</taxon>
        <taxon>Tracheophyta</taxon>
        <taxon>Spermatophyta</taxon>
        <taxon>Magnoliopsida</taxon>
        <taxon>Ranunculales</taxon>
        <taxon>Papaveraceae</taxon>
        <taxon>Papaveroideae</taxon>
        <taxon>Papaver</taxon>
    </lineage>
</organism>
<dbReference type="Gramene" id="RZC56211">
    <property type="protein sequence ID" value="RZC56211"/>
    <property type="gene ID" value="C5167_015061"/>
</dbReference>
<accession>A0A4Y7J8E9</accession>
<gene>
    <name evidence="1" type="ORF">C5167_015061</name>
</gene>